<dbReference type="NCBIfam" id="TIGR00773">
    <property type="entry name" value="NhaA"/>
    <property type="match status" value="1"/>
</dbReference>
<keyword evidence="4 6" id="KW-1133">Transmembrane helix</keyword>
<keyword evidence="6" id="KW-0406">Ion transport</keyword>
<feature type="transmembrane region" description="Helical" evidence="6">
    <location>
        <begin position="212"/>
        <end position="240"/>
    </location>
</feature>
<keyword evidence="6" id="KW-0813">Transport</keyword>
<comment type="similarity">
    <text evidence="6">Belongs to the NhaA Na(+)/H(+) (TC 2.A.33) antiporter family.</text>
</comment>
<evidence type="ECO:0000256" key="2">
    <source>
        <dbReference type="ARBA" id="ARBA00022475"/>
    </source>
</evidence>
<dbReference type="InterPro" id="IPR004670">
    <property type="entry name" value="NhaA"/>
</dbReference>
<dbReference type="HAMAP" id="MF_01844">
    <property type="entry name" value="NhaA"/>
    <property type="match status" value="1"/>
</dbReference>
<organism evidence="7 8">
    <name type="scientific">Rhizobium calliandrae</name>
    <dbReference type="NCBI Taxonomy" id="1312182"/>
    <lineage>
        <taxon>Bacteria</taxon>
        <taxon>Pseudomonadati</taxon>
        <taxon>Pseudomonadota</taxon>
        <taxon>Alphaproteobacteria</taxon>
        <taxon>Hyphomicrobiales</taxon>
        <taxon>Rhizobiaceae</taxon>
        <taxon>Rhizobium/Agrobacterium group</taxon>
        <taxon>Rhizobium</taxon>
    </lineage>
</organism>
<keyword evidence="8" id="KW-1185">Reference proteome</keyword>
<feature type="transmembrane region" description="Helical" evidence="6">
    <location>
        <begin position="371"/>
        <end position="391"/>
    </location>
</feature>
<feature type="transmembrane region" description="Helical" evidence="6">
    <location>
        <begin position="126"/>
        <end position="147"/>
    </location>
</feature>
<keyword evidence="5 6" id="KW-0472">Membrane</keyword>
<feature type="transmembrane region" description="Helical" evidence="6">
    <location>
        <begin position="301"/>
        <end position="322"/>
    </location>
</feature>
<dbReference type="InterPro" id="IPR023171">
    <property type="entry name" value="Na/H_antiporter_dom_sf"/>
</dbReference>
<feature type="transmembrane region" description="Helical" evidence="6">
    <location>
        <begin position="159"/>
        <end position="178"/>
    </location>
</feature>
<reference evidence="7" key="1">
    <citation type="submission" date="2023-06" db="EMBL/GenBank/DDBJ databases">
        <title>Phylogenetic Diversity of Rhizobium strains.</title>
        <authorList>
            <person name="Moura F.T."/>
            <person name="Helene L.C.F."/>
            <person name="Hungria M."/>
        </authorList>
    </citation>
    <scope>NUCLEOTIDE SEQUENCE</scope>
    <source>
        <strain evidence="7">CCGE524</strain>
    </source>
</reference>
<evidence type="ECO:0000313" key="7">
    <source>
        <dbReference type="EMBL" id="MDL2408623.1"/>
    </source>
</evidence>
<accession>A0ABT7KMX3</accession>
<feature type="transmembrane region" description="Helical" evidence="6">
    <location>
        <begin position="269"/>
        <end position="289"/>
    </location>
</feature>
<dbReference type="PANTHER" id="PTHR30341">
    <property type="entry name" value="SODIUM ION/PROTON ANTIPORTER NHAA-RELATED"/>
    <property type="match status" value="1"/>
</dbReference>
<evidence type="ECO:0000256" key="5">
    <source>
        <dbReference type="ARBA" id="ARBA00023136"/>
    </source>
</evidence>
<feature type="transmembrane region" description="Helical" evidence="6">
    <location>
        <begin position="102"/>
        <end position="120"/>
    </location>
</feature>
<dbReference type="Gene3D" id="1.20.1530.10">
    <property type="entry name" value="Na+/H+ antiporter like domain"/>
    <property type="match status" value="1"/>
</dbReference>
<proteinExistence type="inferred from homology"/>
<dbReference type="RefSeq" id="WP_285882066.1">
    <property type="nucleotide sequence ID" value="NZ_JARFYN010000036.1"/>
</dbReference>
<evidence type="ECO:0000313" key="8">
    <source>
        <dbReference type="Proteomes" id="UP001172630"/>
    </source>
</evidence>
<keyword evidence="6" id="KW-0739">Sodium transport</keyword>
<dbReference type="PANTHER" id="PTHR30341:SF0">
    <property type="entry name" value="NA(+)_H(+) ANTIPORTER NHAA"/>
    <property type="match status" value="1"/>
</dbReference>
<feature type="transmembrane region" description="Helical" evidence="6">
    <location>
        <begin position="24"/>
        <end position="45"/>
    </location>
</feature>
<dbReference type="NCBIfam" id="NF007111">
    <property type="entry name" value="PRK09560.1"/>
    <property type="match status" value="1"/>
</dbReference>
<comment type="catalytic activity">
    <reaction evidence="6">
        <text>Na(+)(in) + 2 H(+)(out) = Na(+)(out) + 2 H(+)(in)</text>
        <dbReference type="Rhea" id="RHEA:29251"/>
        <dbReference type="ChEBI" id="CHEBI:15378"/>
        <dbReference type="ChEBI" id="CHEBI:29101"/>
    </reaction>
</comment>
<keyword evidence="3 6" id="KW-0812">Transmembrane</keyword>
<comment type="function">
    <text evidence="6">Na(+)/H(+) antiporter that extrudes sodium in exchange for external protons.</text>
</comment>
<dbReference type="EMBL" id="JARFYN010000036">
    <property type="protein sequence ID" value="MDL2408623.1"/>
    <property type="molecule type" value="Genomic_DNA"/>
</dbReference>
<keyword evidence="6" id="KW-0915">Sodium</keyword>
<evidence type="ECO:0000256" key="1">
    <source>
        <dbReference type="ARBA" id="ARBA00004429"/>
    </source>
</evidence>
<sequence length="397" mass="42060">MSSSSARLTGRIQSTLRHFLDSEASGGIVLMGVATLAIIVANSPADDLYFRFFHVHVGPLSLQDWINDALMSVFFLLVGLEIKREMLDGQLSTWSRRTLPGAAAAGGMLVPALIYIFFNLEHEAALRGWAIPTATDIAFALGVMSLLGRRVPTSLKIFLAALAIMDDLGAVIVIALFYTAKLDFLALAGAGIVIGNLVILNRMGVKELWPYLILGIALWTLVFASGIHATLAGVMLALTIPLKRTPGTPEAPHHESPLHRLEHGLHKPVAFVIVPIFGFANAGVSFAGISRSVLMEPVTLGIAMGLLLGKLIGVLGTVAVLVKFNFADLPAQASWGQMVGTALLCGIGFTMSLFIGLLAFDDPALQDKIKIGILAGSVLAGVAGSILLSLFGRRGHL</sequence>
<comment type="caution">
    <text evidence="7">The sequence shown here is derived from an EMBL/GenBank/DDBJ whole genome shotgun (WGS) entry which is preliminary data.</text>
</comment>
<gene>
    <name evidence="6 7" type="primary">nhaA</name>
    <name evidence="7" type="ORF">PY650_23845</name>
</gene>
<protein>
    <recommendedName>
        <fullName evidence="6">Na(+)/H(+) antiporter NhaA</fullName>
    </recommendedName>
    <alternativeName>
        <fullName evidence="6">Sodium/proton antiporter NhaA</fullName>
    </alternativeName>
</protein>
<evidence type="ECO:0000256" key="3">
    <source>
        <dbReference type="ARBA" id="ARBA00022692"/>
    </source>
</evidence>
<feature type="transmembrane region" description="Helical" evidence="6">
    <location>
        <begin position="65"/>
        <end position="82"/>
    </location>
</feature>
<keyword evidence="2 6" id="KW-1003">Cell membrane</keyword>
<comment type="subcellular location">
    <subcellularLocation>
        <location evidence="1">Cell inner membrane</location>
        <topology evidence="1">Multi-pass membrane protein</topology>
    </subcellularLocation>
    <subcellularLocation>
        <location evidence="6">Cell membrane</location>
        <topology evidence="6">Multi-pass membrane protein</topology>
    </subcellularLocation>
</comment>
<dbReference type="NCBIfam" id="NF007112">
    <property type="entry name" value="PRK09561.1"/>
    <property type="match status" value="1"/>
</dbReference>
<evidence type="ECO:0000256" key="4">
    <source>
        <dbReference type="ARBA" id="ARBA00022989"/>
    </source>
</evidence>
<feature type="transmembrane region" description="Helical" evidence="6">
    <location>
        <begin position="334"/>
        <end position="359"/>
    </location>
</feature>
<feature type="transmembrane region" description="Helical" evidence="6">
    <location>
        <begin position="184"/>
        <end position="200"/>
    </location>
</feature>
<evidence type="ECO:0000256" key="6">
    <source>
        <dbReference type="HAMAP-Rule" id="MF_01844"/>
    </source>
</evidence>
<name>A0ABT7KMX3_9HYPH</name>
<keyword evidence="6" id="KW-0050">Antiport</keyword>
<dbReference type="Pfam" id="PF06965">
    <property type="entry name" value="Na_H_antiport_1"/>
    <property type="match status" value="1"/>
</dbReference>
<dbReference type="Proteomes" id="UP001172630">
    <property type="component" value="Unassembled WGS sequence"/>
</dbReference>